<proteinExistence type="predicted"/>
<evidence type="ECO:0000313" key="1">
    <source>
        <dbReference type="EnsemblPlants" id="PGSC0003DMT400090376"/>
    </source>
</evidence>
<dbReference type="AlphaFoldDB" id="M1DK92"/>
<organism evidence="1 2">
    <name type="scientific">Solanum tuberosum</name>
    <name type="common">Potato</name>
    <dbReference type="NCBI Taxonomy" id="4113"/>
    <lineage>
        <taxon>Eukaryota</taxon>
        <taxon>Viridiplantae</taxon>
        <taxon>Streptophyta</taxon>
        <taxon>Embryophyta</taxon>
        <taxon>Tracheophyta</taxon>
        <taxon>Spermatophyta</taxon>
        <taxon>Magnoliopsida</taxon>
        <taxon>eudicotyledons</taxon>
        <taxon>Gunneridae</taxon>
        <taxon>Pentapetalae</taxon>
        <taxon>asterids</taxon>
        <taxon>lamiids</taxon>
        <taxon>Solanales</taxon>
        <taxon>Solanaceae</taxon>
        <taxon>Solanoideae</taxon>
        <taxon>Solaneae</taxon>
        <taxon>Solanum</taxon>
    </lineage>
</organism>
<accession>M1DK92</accession>
<dbReference type="HOGENOM" id="CLU_1655209_0_0_1"/>
<dbReference type="Proteomes" id="UP000011115">
    <property type="component" value="Unassembled WGS sequence"/>
</dbReference>
<dbReference type="PaxDb" id="4113-PGSC0003DMT400090376"/>
<dbReference type="EnsemblPlants" id="PGSC0003DMT400090376">
    <property type="protein sequence ID" value="PGSC0003DMT400090376"/>
    <property type="gene ID" value="PGSC0003DMG400039947"/>
</dbReference>
<reference evidence="1" key="2">
    <citation type="submission" date="2015-06" db="UniProtKB">
        <authorList>
            <consortium name="EnsemblPlants"/>
        </authorList>
    </citation>
    <scope>IDENTIFICATION</scope>
    <source>
        <strain evidence="1">DM1-3 516 R44</strain>
    </source>
</reference>
<reference evidence="2" key="1">
    <citation type="journal article" date="2011" name="Nature">
        <title>Genome sequence and analysis of the tuber crop potato.</title>
        <authorList>
            <consortium name="The Potato Genome Sequencing Consortium"/>
        </authorList>
    </citation>
    <scope>NUCLEOTIDE SEQUENCE [LARGE SCALE GENOMIC DNA]</scope>
    <source>
        <strain evidence="2">cv. DM1-3 516 R44</strain>
    </source>
</reference>
<evidence type="ECO:0000313" key="2">
    <source>
        <dbReference type="Proteomes" id="UP000011115"/>
    </source>
</evidence>
<keyword evidence="2" id="KW-1185">Reference proteome</keyword>
<dbReference type="InParanoid" id="M1DK92"/>
<name>M1DK92_SOLTU</name>
<dbReference type="Gramene" id="PGSC0003DMT400090376">
    <property type="protein sequence ID" value="PGSC0003DMT400090376"/>
    <property type="gene ID" value="PGSC0003DMG400039947"/>
</dbReference>
<protein>
    <submittedName>
        <fullName evidence="1">Uncharacterized protein</fullName>
    </submittedName>
</protein>
<sequence length="160" mass="17962">MQYQPRPTRISRGMCASARRHHLWPTCIGQRHATSAKACTHQLWRVRIVWVTSVGACAHQPGDTANDWRNQPRPACIGRGMCTSGLCPSANDRRHRPRPARINRGVWASGKRRRPIACNINQDLYASTSDINRGQCASAKDMRHWLRIARNNRGVCASAG</sequence>